<gene>
    <name evidence="1" type="ORF">PR048_020051</name>
</gene>
<name>A0ABQ9H5K6_9NEOP</name>
<sequence>MEQVEEVEEIEKVEQVEQVEQVEHINSKMPNKANAPYKKERLAADVFAVHNREKIRTAARNFGVPRLTLQHYLKRQSKSSFGPKPIFSNDEERRLVDWLLDLSKKGFPRRREYVQLGVQEFLNANERKTSLKDNLPGIGLSTPDMTPHLTLHLIPHLTPHLTPHMTPKLTPDLTLHMTPNLTPALTPHLNPHFTPHMTPNMTPNLTPYLHLT</sequence>
<dbReference type="EMBL" id="JARBHB010000007">
    <property type="protein sequence ID" value="KAJ8879443.1"/>
    <property type="molecule type" value="Genomic_DNA"/>
</dbReference>
<evidence type="ECO:0008006" key="3">
    <source>
        <dbReference type="Google" id="ProtNLM"/>
    </source>
</evidence>
<dbReference type="Proteomes" id="UP001159363">
    <property type="component" value="Chromosome 6"/>
</dbReference>
<protein>
    <recommendedName>
        <fullName evidence="3">HTH psq-type domain-containing protein</fullName>
    </recommendedName>
</protein>
<evidence type="ECO:0000313" key="1">
    <source>
        <dbReference type="EMBL" id="KAJ8879443.1"/>
    </source>
</evidence>
<reference evidence="1 2" key="1">
    <citation type="submission" date="2023-02" db="EMBL/GenBank/DDBJ databases">
        <title>LHISI_Scaffold_Assembly.</title>
        <authorList>
            <person name="Stuart O.P."/>
            <person name="Cleave R."/>
            <person name="Magrath M.J.L."/>
            <person name="Mikheyev A.S."/>
        </authorList>
    </citation>
    <scope>NUCLEOTIDE SEQUENCE [LARGE SCALE GENOMIC DNA]</scope>
    <source>
        <strain evidence="1">Daus_M_001</strain>
        <tissue evidence="1">Leg muscle</tissue>
    </source>
</reference>
<dbReference type="PANTHER" id="PTHR46155:SF1">
    <property type="entry name" value="BIFUNCTIONAL INHIBITOR_LIPID-TRANSFER PROTEIN_SEED STORAGE 2S ALBUMIN SUPERFAMILY PROTEIN"/>
    <property type="match status" value="1"/>
</dbReference>
<dbReference type="PANTHER" id="PTHR46155">
    <property type="entry name" value="BIFUNCTIONAL INHIBITOR/LIPID-TRANSFER PROTEIN/SEED STORAGE 2S ALBUMIN SUPERFAMILY PROTEIN"/>
    <property type="match status" value="1"/>
</dbReference>
<organism evidence="1 2">
    <name type="scientific">Dryococelus australis</name>
    <dbReference type="NCBI Taxonomy" id="614101"/>
    <lineage>
        <taxon>Eukaryota</taxon>
        <taxon>Metazoa</taxon>
        <taxon>Ecdysozoa</taxon>
        <taxon>Arthropoda</taxon>
        <taxon>Hexapoda</taxon>
        <taxon>Insecta</taxon>
        <taxon>Pterygota</taxon>
        <taxon>Neoptera</taxon>
        <taxon>Polyneoptera</taxon>
        <taxon>Phasmatodea</taxon>
        <taxon>Verophasmatodea</taxon>
        <taxon>Anareolatae</taxon>
        <taxon>Phasmatidae</taxon>
        <taxon>Eurycanthinae</taxon>
        <taxon>Dryococelus</taxon>
    </lineage>
</organism>
<accession>A0ABQ9H5K6</accession>
<proteinExistence type="predicted"/>
<comment type="caution">
    <text evidence="1">The sequence shown here is derived from an EMBL/GenBank/DDBJ whole genome shotgun (WGS) entry which is preliminary data.</text>
</comment>
<evidence type="ECO:0000313" key="2">
    <source>
        <dbReference type="Proteomes" id="UP001159363"/>
    </source>
</evidence>
<keyword evidence="2" id="KW-1185">Reference proteome</keyword>